<evidence type="ECO:0000313" key="2">
    <source>
        <dbReference type="EMBL" id="DAE10857.1"/>
    </source>
</evidence>
<protein>
    <submittedName>
        <fullName evidence="2">Terminase small subunit</fullName>
    </submittedName>
</protein>
<feature type="region of interest" description="Disordered" evidence="1">
    <location>
        <begin position="1"/>
        <end position="20"/>
    </location>
</feature>
<name>A0A8S5PW98_9CAUD</name>
<reference evidence="2" key="1">
    <citation type="journal article" date="2021" name="Proc. Natl. Acad. Sci. U.S.A.">
        <title>A Catalog of Tens of Thousands of Viruses from Human Metagenomes Reveals Hidden Associations with Chronic Diseases.</title>
        <authorList>
            <person name="Tisza M.J."/>
            <person name="Buck C.B."/>
        </authorList>
    </citation>
    <scope>NUCLEOTIDE SEQUENCE</scope>
    <source>
        <strain evidence="2">Ct9GL2</strain>
    </source>
</reference>
<organism evidence="2">
    <name type="scientific">Siphoviridae sp. ct9GL2</name>
    <dbReference type="NCBI Taxonomy" id="2825368"/>
    <lineage>
        <taxon>Viruses</taxon>
        <taxon>Duplodnaviria</taxon>
        <taxon>Heunggongvirae</taxon>
        <taxon>Uroviricota</taxon>
        <taxon>Caudoviricetes</taxon>
    </lineage>
</organism>
<accession>A0A8S5PW98</accession>
<evidence type="ECO:0000256" key="1">
    <source>
        <dbReference type="SAM" id="MobiDB-lite"/>
    </source>
</evidence>
<sequence>MPRSTLNQSQPPQPDPSQMLISVEEYKRLLAIERRFRPILKQKTRHREEYVVQIRKALKGTGANAPALEMEIQALASARRSLDMANAEIDHLDRTTIEEDTRIGKKLVPHPAFRIQKEALAAVKEHTKVLGLTAEALDVGDDTDPLIDLTKKVLNAGRSAK</sequence>
<dbReference type="EMBL" id="BK015521">
    <property type="protein sequence ID" value="DAE10857.1"/>
    <property type="molecule type" value="Genomic_DNA"/>
</dbReference>
<proteinExistence type="predicted"/>